<sequence length="149" mass="15660">MSTLPQALAGSDAATGACLVCTTPGDYGPPSPKGGTSGVCPKCIAADLHHYRPLNIKLSPAMWIRDMHRSAIQAQPDQAMQITDEHIMTLIRVKAERSAEFNGWSLDKAVADETLSAAIGLVAQAIALADDKSGTFNALLVALTMQVGE</sequence>
<dbReference type="Proteomes" id="UP001206206">
    <property type="component" value="Unassembled WGS sequence"/>
</dbReference>
<comment type="caution">
    <text evidence="1">The sequence shown here is derived from an EMBL/GenBank/DDBJ whole genome shotgun (WGS) entry which is preliminary data.</text>
</comment>
<evidence type="ECO:0000313" key="1">
    <source>
        <dbReference type="EMBL" id="MCQ4043843.1"/>
    </source>
</evidence>
<gene>
    <name evidence="1" type="ORF">NON19_17905</name>
</gene>
<protein>
    <submittedName>
        <fullName evidence="1">Uncharacterized protein</fullName>
    </submittedName>
</protein>
<reference evidence="1 2" key="1">
    <citation type="submission" date="2022-06" db="EMBL/GenBank/DDBJ databases">
        <title>Draft genome sequence of type strain Streptomyces rubrisoli DSM 42083.</title>
        <authorList>
            <person name="Duangmal K."/>
            <person name="Klaysubun C."/>
        </authorList>
    </citation>
    <scope>NUCLEOTIDE SEQUENCE [LARGE SCALE GENOMIC DNA]</scope>
    <source>
        <strain evidence="1 2">DSM 42083</strain>
    </source>
</reference>
<proteinExistence type="predicted"/>
<dbReference type="EMBL" id="JANFNH010000020">
    <property type="protein sequence ID" value="MCQ4043843.1"/>
    <property type="molecule type" value="Genomic_DNA"/>
</dbReference>
<evidence type="ECO:0000313" key="2">
    <source>
        <dbReference type="Proteomes" id="UP001206206"/>
    </source>
</evidence>
<accession>A0ABT1PHX7</accession>
<dbReference type="RefSeq" id="WP_255929284.1">
    <property type="nucleotide sequence ID" value="NZ_JANFNH010000020.1"/>
</dbReference>
<organism evidence="1 2">
    <name type="scientific">Streptantibioticus rubrisoli</name>
    <dbReference type="NCBI Taxonomy" id="1387313"/>
    <lineage>
        <taxon>Bacteria</taxon>
        <taxon>Bacillati</taxon>
        <taxon>Actinomycetota</taxon>
        <taxon>Actinomycetes</taxon>
        <taxon>Kitasatosporales</taxon>
        <taxon>Streptomycetaceae</taxon>
        <taxon>Streptantibioticus</taxon>
    </lineage>
</organism>
<keyword evidence="2" id="KW-1185">Reference proteome</keyword>
<name>A0ABT1PHX7_9ACTN</name>